<keyword evidence="2" id="KW-1185">Reference proteome</keyword>
<evidence type="ECO:0000313" key="2">
    <source>
        <dbReference type="Proteomes" id="UP000235965"/>
    </source>
</evidence>
<dbReference type="EMBL" id="NEVH01006722">
    <property type="protein sequence ID" value="PNF37102.1"/>
    <property type="molecule type" value="Genomic_DNA"/>
</dbReference>
<dbReference type="InParanoid" id="A0A2J7R8E5"/>
<name>A0A2J7R8E5_9NEOP</name>
<reference evidence="1 2" key="1">
    <citation type="submission" date="2017-12" db="EMBL/GenBank/DDBJ databases">
        <title>Hemimetabolous genomes reveal molecular basis of termite eusociality.</title>
        <authorList>
            <person name="Harrison M.C."/>
            <person name="Jongepier E."/>
            <person name="Robertson H.M."/>
            <person name="Arning N."/>
            <person name="Bitard-Feildel T."/>
            <person name="Chao H."/>
            <person name="Childers C.P."/>
            <person name="Dinh H."/>
            <person name="Doddapaneni H."/>
            <person name="Dugan S."/>
            <person name="Gowin J."/>
            <person name="Greiner C."/>
            <person name="Han Y."/>
            <person name="Hu H."/>
            <person name="Hughes D.S.T."/>
            <person name="Huylmans A.-K."/>
            <person name="Kemena C."/>
            <person name="Kremer L.P.M."/>
            <person name="Lee S.L."/>
            <person name="Lopez-Ezquerra A."/>
            <person name="Mallet L."/>
            <person name="Monroy-Kuhn J.M."/>
            <person name="Moser A."/>
            <person name="Murali S.C."/>
            <person name="Muzny D.M."/>
            <person name="Otani S."/>
            <person name="Piulachs M.-D."/>
            <person name="Poelchau M."/>
            <person name="Qu J."/>
            <person name="Schaub F."/>
            <person name="Wada-Katsumata A."/>
            <person name="Worley K.C."/>
            <person name="Xie Q."/>
            <person name="Ylla G."/>
            <person name="Poulsen M."/>
            <person name="Gibbs R.A."/>
            <person name="Schal C."/>
            <person name="Richards S."/>
            <person name="Belles X."/>
            <person name="Korb J."/>
            <person name="Bornberg-Bauer E."/>
        </authorList>
    </citation>
    <scope>NUCLEOTIDE SEQUENCE [LARGE SCALE GENOMIC DNA]</scope>
    <source>
        <tissue evidence="1">Whole body</tissue>
    </source>
</reference>
<accession>A0A2J7R8E5</accession>
<comment type="caution">
    <text evidence="1">The sequence shown here is derived from an EMBL/GenBank/DDBJ whole genome shotgun (WGS) entry which is preliminary data.</text>
</comment>
<organism evidence="1 2">
    <name type="scientific">Cryptotermes secundus</name>
    <dbReference type="NCBI Taxonomy" id="105785"/>
    <lineage>
        <taxon>Eukaryota</taxon>
        <taxon>Metazoa</taxon>
        <taxon>Ecdysozoa</taxon>
        <taxon>Arthropoda</taxon>
        <taxon>Hexapoda</taxon>
        <taxon>Insecta</taxon>
        <taxon>Pterygota</taxon>
        <taxon>Neoptera</taxon>
        <taxon>Polyneoptera</taxon>
        <taxon>Dictyoptera</taxon>
        <taxon>Blattodea</taxon>
        <taxon>Blattoidea</taxon>
        <taxon>Termitoidae</taxon>
        <taxon>Kalotermitidae</taxon>
        <taxon>Cryptotermitinae</taxon>
        <taxon>Cryptotermes</taxon>
    </lineage>
</organism>
<dbReference type="Proteomes" id="UP000235965">
    <property type="component" value="Unassembled WGS sequence"/>
</dbReference>
<sequence>MSLLIQEIPVMADCLLIIFKMVQGHSDDNASDLYSYFGGAQRESQPRHNYPDYGFHGFSQYL</sequence>
<evidence type="ECO:0000313" key="1">
    <source>
        <dbReference type="EMBL" id="PNF37102.1"/>
    </source>
</evidence>
<proteinExistence type="predicted"/>
<dbReference type="AlphaFoldDB" id="A0A2J7R8E5"/>
<protein>
    <submittedName>
        <fullName evidence="1">Uncharacterized protein</fullName>
    </submittedName>
</protein>
<gene>
    <name evidence="1" type="ORF">B7P43_G07434</name>
</gene>